<dbReference type="AlphaFoldDB" id="A0A0F9K0X6"/>
<reference evidence="1" key="1">
    <citation type="journal article" date="2015" name="Nature">
        <title>Complex archaea that bridge the gap between prokaryotes and eukaryotes.</title>
        <authorList>
            <person name="Spang A."/>
            <person name="Saw J.H."/>
            <person name="Jorgensen S.L."/>
            <person name="Zaremba-Niedzwiedzka K."/>
            <person name="Martijn J."/>
            <person name="Lind A.E."/>
            <person name="van Eijk R."/>
            <person name="Schleper C."/>
            <person name="Guy L."/>
            <person name="Ettema T.J."/>
        </authorList>
    </citation>
    <scope>NUCLEOTIDE SEQUENCE</scope>
</reference>
<organism evidence="1">
    <name type="scientific">marine sediment metagenome</name>
    <dbReference type="NCBI Taxonomy" id="412755"/>
    <lineage>
        <taxon>unclassified sequences</taxon>
        <taxon>metagenomes</taxon>
        <taxon>ecological metagenomes</taxon>
    </lineage>
</organism>
<proteinExistence type="predicted"/>
<gene>
    <name evidence="1" type="ORF">LCGC14_1760270</name>
</gene>
<comment type="caution">
    <text evidence="1">The sequence shown here is derived from an EMBL/GenBank/DDBJ whole genome shotgun (WGS) entry which is preliminary data.</text>
</comment>
<name>A0A0F9K0X6_9ZZZZ</name>
<evidence type="ECO:0000313" key="1">
    <source>
        <dbReference type="EMBL" id="KKM04828.1"/>
    </source>
</evidence>
<accession>A0A0F9K0X6</accession>
<sequence>NNSKVPVLFIATSSAEKSYTLDGTDDAGTTISSHIQYGLQPMSGAEPTRILNVETFVERLAGRGTMIVKVATSNALDTAAGTLSSGQTIDLTAVPVKEPKGFDARGRFTTVRFEWDSSDTVRFRGAIAAAQEQI</sequence>
<protein>
    <submittedName>
        <fullName evidence="1">Uncharacterized protein</fullName>
    </submittedName>
</protein>
<dbReference type="EMBL" id="LAZR01016367">
    <property type="protein sequence ID" value="KKM04828.1"/>
    <property type="molecule type" value="Genomic_DNA"/>
</dbReference>
<feature type="non-terminal residue" evidence="1">
    <location>
        <position position="1"/>
    </location>
</feature>